<sequence length="69" mass="7937">MSRSFFKEKMEWGREVPETREEARKAEENGFLGDGMNEVGKGLGIPTPPFFFIPSGPDSFDEYPRKMTF</sequence>
<reference evidence="2 3" key="1">
    <citation type="journal article" date="2017" name="BMC Genomics">
        <title>Genome sequencing of 39 Akkermansia muciniphila isolates reveals its population structure, genomic and functional diverisity, and global distribution in mammalian gut microbiotas.</title>
        <authorList>
            <person name="Guo X."/>
            <person name="Li S."/>
            <person name="Zhang J."/>
            <person name="Wu F."/>
            <person name="Li X."/>
            <person name="Wu D."/>
            <person name="Zhang M."/>
            <person name="Ou Z."/>
            <person name="Jie Z."/>
            <person name="Yan Q."/>
            <person name="Li P."/>
            <person name="Yi J."/>
            <person name="Peng Y."/>
        </authorList>
    </citation>
    <scope>NUCLEOTIDE SEQUENCE [LARGE SCALE GENOMIC DNA]</scope>
    <source>
        <strain evidence="2 3">GP43</strain>
    </source>
</reference>
<dbReference type="AlphaFoldDB" id="A0AAP8NLC7"/>
<organism evidence="2 3">
    <name type="scientific">Akkermansia muciniphila</name>
    <dbReference type="NCBI Taxonomy" id="239935"/>
    <lineage>
        <taxon>Bacteria</taxon>
        <taxon>Pseudomonadati</taxon>
        <taxon>Verrucomicrobiota</taxon>
        <taxon>Verrucomicrobiia</taxon>
        <taxon>Verrucomicrobiales</taxon>
        <taxon>Akkermansiaceae</taxon>
        <taxon>Akkermansia</taxon>
    </lineage>
</organism>
<evidence type="ECO:0000313" key="2">
    <source>
        <dbReference type="EMBL" id="PNC55981.1"/>
    </source>
</evidence>
<feature type="region of interest" description="Disordered" evidence="1">
    <location>
        <begin position="1"/>
        <end position="39"/>
    </location>
</feature>
<proteinExistence type="predicted"/>
<comment type="caution">
    <text evidence="2">The sequence shown here is derived from an EMBL/GenBank/DDBJ whole genome shotgun (WGS) entry which is preliminary data.</text>
</comment>
<dbReference type="RefSeq" id="WP_102735750.1">
    <property type="nucleotide sequence ID" value="NZ_PJKN01000004.1"/>
</dbReference>
<name>A0AAP8NLC7_9BACT</name>
<accession>A0AAP8NLC7</accession>
<gene>
    <name evidence="2" type="ORF">CXU09_07825</name>
</gene>
<dbReference type="Proteomes" id="UP000235914">
    <property type="component" value="Unassembled WGS sequence"/>
</dbReference>
<evidence type="ECO:0000256" key="1">
    <source>
        <dbReference type="SAM" id="MobiDB-lite"/>
    </source>
</evidence>
<protein>
    <submittedName>
        <fullName evidence="2">Uncharacterized protein</fullName>
    </submittedName>
</protein>
<feature type="compositionally biased region" description="Basic and acidic residues" evidence="1">
    <location>
        <begin position="1"/>
        <end position="28"/>
    </location>
</feature>
<dbReference type="EMBL" id="PJKN01000004">
    <property type="protein sequence ID" value="PNC55981.1"/>
    <property type="molecule type" value="Genomic_DNA"/>
</dbReference>
<evidence type="ECO:0000313" key="3">
    <source>
        <dbReference type="Proteomes" id="UP000235914"/>
    </source>
</evidence>